<evidence type="ECO:0000256" key="3">
    <source>
        <dbReference type="ARBA" id="ARBA00022989"/>
    </source>
</evidence>
<keyword evidence="3 5" id="KW-1133">Transmembrane helix</keyword>
<dbReference type="GO" id="GO:0022857">
    <property type="term" value="F:transmembrane transporter activity"/>
    <property type="evidence" value="ECO:0007669"/>
    <property type="project" value="InterPro"/>
</dbReference>
<dbReference type="HOGENOM" id="CLU_036629_0_0_1"/>
<evidence type="ECO:0000256" key="5">
    <source>
        <dbReference type="SAM" id="Phobius"/>
    </source>
</evidence>
<dbReference type="InterPro" id="IPR011701">
    <property type="entry name" value="MFS"/>
</dbReference>
<dbReference type="Pfam" id="PF07690">
    <property type="entry name" value="MFS_1"/>
    <property type="match status" value="2"/>
</dbReference>
<evidence type="ECO:0000313" key="7">
    <source>
        <dbReference type="Proteomes" id="UP000027222"/>
    </source>
</evidence>
<proteinExistence type="predicted"/>
<evidence type="ECO:0008006" key="8">
    <source>
        <dbReference type="Google" id="ProtNLM"/>
    </source>
</evidence>
<dbReference type="Gene3D" id="1.20.1250.20">
    <property type="entry name" value="MFS general substrate transporter like domains"/>
    <property type="match status" value="2"/>
</dbReference>
<evidence type="ECO:0000256" key="2">
    <source>
        <dbReference type="ARBA" id="ARBA00022692"/>
    </source>
</evidence>
<sequence>MADANPRNPSRSRSRSAEYARLSPTTFIIPLALVYRLALLLPTTTNLRIIQLVACRIWCYRNDPTRIPTGESCSTPGVDRYYSAITSILAIGDGIGGMFGCGAASFLSSRFGRKPVLLGLIFIVVVDHFSILTFQLLEGWKQAVMFALWATCELTGSSLAVIFVINMCIVDLAQPEKRSVGLSKVTGWSYLGSALSFSLGGSITARTHDTITVYITSLSILGSLLLYTVVAVPESFPSAKREKLRRERVARAPSSQSWIQTLKLSTAVVSEPLQLLKPDYNPLTGRQNWRLVYCAVHIFIVTVADGYAVIAMALYCTTRYNYTPAETGYVLSTLHITNAIVLTALVPCVVRSMKPLYKLKELVGLSDLETMAGDHGICSETMTEDASRRVVWRTSDHLDVHITMISWAVESLAYIALGAATTVTGQLVAVICIGLGAGRAPVFRSLVAASVDPLKQGEALASMEMVFNLASVLSPMLMGNIMTLTITRAPQTLFYVHAAIIALGASVLFLVRDSDRYKKPAISLDPED</sequence>
<dbReference type="InterPro" id="IPR036259">
    <property type="entry name" value="MFS_trans_sf"/>
</dbReference>
<feature type="transmembrane region" description="Helical" evidence="5">
    <location>
        <begin position="291"/>
        <end position="315"/>
    </location>
</feature>
<dbReference type="PANTHER" id="PTHR23507">
    <property type="entry name" value="ZGC:174356"/>
    <property type="match status" value="1"/>
</dbReference>
<keyword evidence="4 5" id="KW-0472">Membrane</keyword>
<protein>
    <recommendedName>
        <fullName evidence="8">Major facilitator superfamily (MFS) profile domain-containing protein</fullName>
    </recommendedName>
</protein>
<evidence type="ECO:0000256" key="4">
    <source>
        <dbReference type="ARBA" id="ARBA00023136"/>
    </source>
</evidence>
<organism evidence="6 7">
    <name type="scientific">Galerina marginata (strain CBS 339.88)</name>
    <dbReference type="NCBI Taxonomy" id="685588"/>
    <lineage>
        <taxon>Eukaryota</taxon>
        <taxon>Fungi</taxon>
        <taxon>Dikarya</taxon>
        <taxon>Basidiomycota</taxon>
        <taxon>Agaricomycotina</taxon>
        <taxon>Agaricomycetes</taxon>
        <taxon>Agaricomycetidae</taxon>
        <taxon>Agaricales</taxon>
        <taxon>Agaricineae</taxon>
        <taxon>Strophariaceae</taxon>
        <taxon>Galerina</taxon>
    </lineage>
</organism>
<feature type="transmembrane region" description="Helical" evidence="5">
    <location>
        <begin position="327"/>
        <end position="350"/>
    </location>
</feature>
<dbReference type="GO" id="GO:0016020">
    <property type="term" value="C:membrane"/>
    <property type="evidence" value="ECO:0007669"/>
    <property type="project" value="UniProtKB-SubCell"/>
</dbReference>
<dbReference type="OrthoDB" id="3026777at2759"/>
<comment type="subcellular location">
    <subcellularLocation>
        <location evidence="1">Membrane</location>
        <topology evidence="1">Multi-pass membrane protein</topology>
    </subcellularLocation>
</comment>
<keyword evidence="7" id="KW-1185">Reference proteome</keyword>
<gene>
    <name evidence="6" type="ORF">GALMADRAFT_266598</name>
</gene>
<dbReference type="PANTHER" id="PTHR23507:SF1">
    <property type="entry name" value="FI18259P1-RELATED"/>
    <property type="match status" value="1"/>
</dbReference>
<feature type="transmembrane region" description="Helical" evidence="5">
    <location>
        <begin position="465"/>
        <end position="486"/>
    </location>
</feature>
<feature type="transmembrane region" description="Helical" evidence="5">
    <location>
        <begin position="81"/>
        <end position="104"/>
    </location>
</feature>
<feature type="transmembrane region" description="Helical" evidence="5">
    <location>
        <begin position="143"/>
        <end position="173"/>
    </location>
</feature>
<feature type="transmembrane region" description="Helical" evidence="5">
    <location>
        <begin position="20"/>
        <end position="38"/>
    </location>
</feature>
<evidence type="ECO:0000313" key="6">
    <source>
        <dbReference type="EMBL" id="KDR78060.1"/>
    </source>
</evidence>
<name>A0A067T4G2_GALM3</name>
<feature type="transmembrane region" description="Helical" evidence="5">
    <location>
        <begin position="492"/>
        <end position="511"/>
    </location>
</feature>
<dbReference type="EMBL" id="KL142375">
    <property type="protein sequence ID" value="KDR78060.1"/>
    <property type="molecule type" value="Genomic_DNA"/>
</dbReference>
<dbReference type="Proteomes" id="UP000027222">
    <property type="component" value="Unassembled WGS sequence"/>
</dbReference>
<evidence type="ECO:0000256" key="1">
    <source>
        <dbReference type="ARBA" id="ARBA00004141"/>
    </source>
</evidence>
<dbReference type="SUPFAM" id="SSF103473">
    <property type="entry name" value="MFS general substrate transporter"/>
    <property type="match status" value="2"/>
</dbReference>
<accession>A0A067T4G2</accession>
<reference evidence="7" key="1">
    <citation type="journal article" date="2014" name="Proc. Natl. Acad. Sci. U.S.A.">
        <title>Extensive sampling of basidiomycete genomes demonstrates inadequacy of the white-rot/brown-rot paradigm for wood decay fungi.</title>
        <authorList>
            <person name="Riley R."/>
            <person name="Salamov A.A."/>
            <person name="Brown D.W."/>
            <person name="Nagy L.G."/>
            <person name="Floudas D."/>
            <person name="Held B.W."/>
            <person name="Levasseur A."/>
            <person name="Lombard V."/>
            <person name="Morin E."/>
            <person name="Otillar R."/>
            <person name="Lindquist E.A."/>
            <person name="Sun H."/>
            <person name="LaButti K.M."/>
            <person name="Schmutz J."/>
            <person name="Jabbour D."/>
            <person name="Luo H."/>
            <person name="Baker S.E."/>
            <person name="Pisabarro A.G."/>
            <person name="Walton J.D."/>
            <person name="Blanchette R.A."/>
            <person name="Henrissat B."/>
            <person name="Martin F."/>
            <person name="Cullen D."/>
            <person name="Hibbett D.S."/>
            <person name="Grigoriev I.V."/>
        </authorList>
    </citation>
    <scope>NUCLEOTIDE SEQUENCE [LARGE SCALE GENOMIC DNA]</scope>
    <source>
        <strain evidence="7">CBS 339.88</strain>
    </source>
</reference>
<dbReference type="AlphaFoldDB" id="A0A067T4G2"/>
<feature type="transmembrane region" description="Helical" evidence="5">
    <location>
        <begin position="211"/>
        <end position="236"/>
    </location>
</feature>
<feature type="transmembrane region" description="Helical" evidence="5">
    <location>
        <begin position="185"/>
        <end position="205"/>
    </location>
</feature>
<feature type="transmembrane region" description="Helical" evidence="5">
    <location>
        <begin position="116"/>
        <end position="137"/>
    </location>
</feature>
<keyword evidence="2 5" id="KW-0812">Transmembrane</keyword>